<sequence>MLLSCQRKLGAHPQASVPTRLVRRSSSELPGRRPPCLLPLLDSDPYWDSEISFYKTGKCQAYVEKHGATIEAPERVGPAILQPCLCYTLITRLAPSWNKAGHLLVQDNYIDIRSGFGFDFISVMDLNVSETQLCISVEACTIRLPPPKLEDFDISANILEIFDNNKNTVIQRHSILSNWCYVLPSMKMGQIISISHIIPPESPFHSYKDFQMHWKNLYGYILPEDHGETKIYCSVYFKLIGERLFTYPLYIFSFVCIRSQPVQYFTRIDLEGVLNSFLSDLKSKLPHLCGFPVKMTSKALYATKELIKYPMHGVNAKPANLTGKPICKVSLSQAPPRRETLQQRSSQGSSRISHKMELLINQSKQCIFSNLIPCSEDAVAEAMKKTVHSRQQQQTPGASGVPGHSTESLRMSKNSSVDSQRNNATRIIPIFKGKLLQMDVKATRANEGKKKVSVLQNSPKVVRDVTMSKLTVCNPSVNQVYKPVQIVSFKKSTNGTVAQRMTGKASVKSGRPICDQKKETGKQLTNSAFSSSPSSGRNSSRGKPEKLNSSSFTASDKSMLQISNANLGLKKPALLSSTTKKEGKLSNQNTTKILGESHSSKKVHIQISESDKEIANTSILQHQTKSPTEGAGLNILRLVLNSTVHRAKREGHQQSLIPSKEYITKTTNHHSEVNYEQEEGGGYSKSKKSKTSPAQAPSPSLPNTELAAGEGIRHLHPQCALLSPDPVLLGCPSLSHTPTIPTSANSKPTSFQFHRQVGEGLETAQTPADIRQHAQHELTPAPMHSLIIWMGLQEDAGGGHAESIVRS</sequence>
<name>A0A4D9EBU6_9SAUR</name>
<feature type="region of interest" description="Disordered" evidence="1">
    <location>
        <begin position="647"/>
        <end position="705"/>
    </location>
</feature>
<dbReference type="OrthoDB" id="6285995at2759"/>
<organism evidence="3 4">
    <name type="scientific">Platysternon megacephalum</name>
    <name type="common">big-headed turtle</name>
    <dbReference type="NCBI Taxonomy" id="55544"/>
    <lineage>
        <taxon>Eukaryota</taxon>
        <taxon>Metazoa</taxon>
        <taxon>Chordata</taxon>
        <taxon>Craniata</taxon>
        <taxon>Vertebrata</taxon>
        <taxon>Euteleostomi</taxon>
        <taxon>Archelosauria</taxon>
        <taxon>Testudinata</taxon>
        <taxon>Testudines</taxon>
        <taxon>Cryptodira</taxon>
        <taxon>Durocryptodira</taxon>
        <taxon>Testudinoidea</taxon>
        <taxon>Platysternidae</taxon>
        <taxon>Platysternon</taxon>
    </lineage>
</organism>
<dbReference type="PANTHER" id="PTHR28495">
    <property type="entry name" value="HYPOTHETICAL PROTEIN LOC100359752"/>
    <property type="match status" value="1"/>
</dbReference>
<accession>A0A4D9EBU6</accession>
<dbReference type="STRING" id="55544.A0A4D9EBU6"/>
<keyword evidence="4" id="KW-1185">Reference proteome</keyword>
<dbReference type="InterPro" id="IPR031643">
    <property type="entry name" value="DUF4708"/>
</dbReference>
<evidence type="ECO:0000313" key="3">
    <source>
        <dbReference type="EMBL" id="TFK08841.1"/>
    </source>
</evidence>
<dbReference type="Proteomes" id="UP000297703">
    <property type="component" value="Unassembled WGS sequence"/>
</dbReference>
<feature type="compositionally biased region" description="Low complexity" evidence="1">
    <location>
        <begin position="527"/>
        <end position="539"/>
    </location>
</feature>
<reference evidence="3 4" key="1">
    <citation type="submission" date="2019-04" db="EMBL/GenBank/DDBJ databases">
        <title>Draft genome of the big-headed turtle Platysternon megacephalum.</title>
        <authorList>
            <person name="Gong S."/>
        </authorList>
    </citation>
    <scope>NUCLEOTIDE SEQUENCE [LARGE SCALE GENOMIC DNA]</scope>
    <source>
        <strain evidence="3">DO16091913</strain>
        <tissue evidence="3">Muscle</tissue>
    </source>
</reference>
<dbReference type="EMBL" id="QXTE01000063">
    <property type="protein sequence ID" value="TFK08841.1"/>
    <property type="molecule type" value="Genomic_DNA"/>
</dbReference>
<dbReference type="PANTHER" id="PTHR28495:SF1">
    <property type="entry name" value="GENE, 17266-RELATED"/>
    <property type="match status" value="1"/>
</dbReference>
<feature type="region of interest" description="Disordered" evidence="1">
    <location>
        <begin position="385"/>
        <end position="421"/>
    </location>
</feature>
<gene>
    <name evidence="3" type="ORF">DR999_PMT08241</name>
</gene>
<feature type="region of interest" description="Disordered" evidence="1">
    <location>
        <begin position="578"/>
        <end position="601"/>
    </location>
</feature>
<feature type="region of interest" description="Disordered" evidence="1">
    <location>
        <begin position="500"/>
        <end position="554"/>
    </location>
</feature>
<comment type="caution">
    <text evidence="3">The sequence shown here is derived from an EMBL/GenBank/DDBJ whole genome shotgun (WGS) entry which is preliminary data.</text>
</comment>
<dbReference type="Pfam" id="PF15813">
    <property type="entry name" value="DUF4708"/>
    <property type="match status" value="1"/>
</dbReference>
<evidence type="ECO:0000256" key="1">
    <source>
        <dbReference type="SAM" id="MobiDB-lite"/>
    </source>
</evidence>
<feature type="domain" description="DUF4708" evidence="2">
    <location>
        <begin position="50"/>
        <end position="265"/>
    </location>
</feature>
<evidence type="ECO:0000313" key="4">
    <source>
        <dbReference type="Proteomes" id="UP000297703"/>
    </source>
</evidence>
<evidence type="ECO:0000259" key="2">
    <source>
        <dbReference type="Pfam" id="PF15813"/>
    </source>
</evidence>
<feature type="compositionally biased region" description="Polar residues" evidence="1">
    <location>
        <begin position="405"/>
        <end position="421"/>
    </location>
</feature>
<proteinExistence type="predicted"/>
<dbReference type="AlphaFoldDB" id="A0A4D9EBU6"/>
<protein>
    <recommendedName>
        <fullName evidence="2">DUF4708 domain-containing protein</fullName>
    </recommendedName>
</protein>
<reference evidence="3 4" key="2">
    <citation type="submission" date="2019-04" db="EMBL/GenBank/DDBJ databases">
        <title>The genome sequence of big-headed turtle.</title>
        <authorList>
            <person name="Gong S."/>
        </authorList>
    </citation>
    <scope>NUCLEOTIDE SEQUENCE [LARGE SCALE GENOMIC DNA]</scope>
    <source>
        <strain evidence="3">DO16091913</strain>
        <tissue evidence="3">Muscle</tissue>
    </source>
</reference>